<evidence type="ECO:0000313" key="2">
    <source>
        <dbReference type="EMBL" id="GAU90388.1"/>
    </source>
</evidence>
<protein>
    <submittedName>
        <fullName evidence="2">Uncharacterized protein</fullName>
    </submittedName>
</protein>
<feature type="compositionally biased region" description="Basic residues" evidence="1">
    <location>
        <begin position="103"/>
        <end position="112"/>
    </location>
</feature>
<dbReference type="AlphaFoldDB" id="A0A1D1UW59"/>
<dbReference type="EMBL" id="BDGG01000001">
    <property type="protein sequence ID" value="GAU90388.1"/>
    <property type="molecule type" value="Genomic_DNA"/>
</dbReference>
<gene>
    <name evidence="2" type="primary">RvY_02808-1</name>
    <name evidence="2" type="synonym">RvY_02808.1</name>
    <name evidence="2" type="ORF">RvY_02808</name>
</gene>
<evidence type="ECO:0000313" key="3">
    <source>
        <dbReference type="Proteomes" id="UP000186922"/>
    </source>
</evidence>
<organism evidence="2 3">
    <name type="scientific">Ramazzottius varieornatus</name>
    <name type="common">Water bear</name>
    <name type="synonym">Tardigrade</name>
    <dbReference type="NCBI Taxonomy" id="947166"/>
    <lineage>
        <taxon>Eukaryota</taxon>
        <taxon>Metazoa</taxon>
        <taxon>Ecdysozoa</taxon>
        <taxon>Tardigrada</taxon>
        <taxon>Eutardigrada</taxon>
        <taxon>Parachela</taxon>
        <taxon>Hypsibioidea</taxon>
        <taxon>Ramazzottiidae</taxon>
        <taxon>Ramazzottius</taxon>
    </lineage>
</organism>
<accession>A0A1D1UW59</accession>
<sequence length="133" mass="13750">MLVEGKISDGDISGALRVLSLKDSVAAPTPQVPEVLSEKHEAAESSNSSFSDPPNQGTLPDEVATEEVIAAVKSFPNGSAGGVDGSGGTHPSVNSSRSVVHSKNAKPAKKQRQPPAQVTFSPADMTRVCLVHH</sequence>
<feature type="compositionally biased region" description="Polar residues" evidence="1">
    <location>
        <begin position="89"/>
        <end position="101"/>
    </location>
</feature>
<proteinExistence type="predicted"/>
<keyword evidence="3" id="KW-1185">Reference proteome</keyword>
<dbReference type="Proteomes" id="UP000186922">
    <property type="component" value="Unassembled WGS sequence"/>
</dbReference>
<evidence type="ECO:0000256" key="1">
    <source>
        <dbReference type="SAM" id="MobiDB-lite"/>
    </source>
</evidence>
<dbReference type="OrthoDB" id="7485566at2759"/>
<name>A0A1D1UW59_RAMVA</name>
<feature type="region of interest" description="Disordered" evidence="1">
    <location>
        <begin position="75"/>
        <end position="120"/>
    </location>
</feature>
<comment type="caution">
    <text evidence="2">The sequence shown here is derived from an EMBL/GenBank/DDBJ whole genome shotgun (WGS) entry which is preliminary data.</text>
</comment>
<reference evidence="2 3" key="1">
    <citation type="journal article" date="2016" name="Nat. Commun.">
        <title>Extremotolerant tardigrade genome and improved radiotolerance of human cultured cells by tardigrade-unique protein.</title>
        <authorList>
            <person name="Hashimoto T."/>
            <person name="Horikawa D.D."/>
            <person name="Saito Y."/>
            <person name="Kuwahara H."/>
            <person name="Kozuka-Hata H."/>
            <person name="Shin-I T."/>
            <person name="Minakuchi Y."/>
            <person name="Ohishi K."/>
            <person name="Motoyama A."/>
            <person name="Aizu T."/>
            <person name="Enomoto A."/>
            <person name="Kondo K."/>
            <person name="Tanaka S."/>
            <person name="Hara Y."/>
            <person name="Koshikawa S."/>
            <person name="Sagara H."/>
            <person name="Miura T."/>
            <person name="Yokobori S."/>
            <person name="Miyagawa K."/>
            <person name="Suzuki Y."/>
            <person name="Kubo T."/>
            <person name="Oyama M."/>
            <person name="Kohara Y."/>
            <person name="Fujiyama A."/>
            <person name="Arakawa K."/>
            <person name="Katayama T."/>
            <person name="Toyoda A."/>
            <person name="Kunieda T."/>
        </authorList>
    </citation>
    <scope>NUCLEOTIDE SEQUENCE [LARGE SCALE GENOMIC DNA]</scope>
    <source>
        <strain evidence="2 3">YOKOZUNA-1</strain>
    </source>
</reference>
<feature type="region of interest" description="Disordered" evidence="1">
    <location>
        <begin position="23"/>
        <end position="63"/>
    </location>
</feature>
<feature type="compositionally biased region" description="Polar residues" evidence="1">
    <location>
        <begin position="44"/>
        <end position="58"/>
    </location>
</feature>
<feature type="compositionally biased region" description="Gly residues" evidence="1">
    <location>
        <begin position="79"/>
        <end position="88"/>
    </location>
</feature>